<feature type="compositionally biased region" description="Basic and acidic residues" evidence="4">
    <location>
        <begin position="9"/>
        <end position="28"/>
    </location>
</feature>
<dbReference type="GO" id="GO:0005634">
    <property type="term" value="C:nucleus"/>
    <property type="evidence" value="ECO:0007669"/>
    <property type="project" value="UniProtKB-SubCell"/>
</dbReference>
<organism evidence="6 7">
    <name type="scientific">Musa balbisiana</name>
    <name type="common">Banana</name>
    <dbReference type="NCBI Taxonomy" id="52838"/>
    <lineage>
        <taxon>Eukaryota</taxon>
        <taxon>Viridiplantae</taxon>
        <taxon>Streptophyta</taxon>
        <taxon>Embryophyta</taxon>
        <taxon>Tracheophyta</taxon>
        <taxon>Spermatophyta</taxon>
        <taxon>Magnoliopsida</taxon>
        <taxon>Liliopsida</taxon>
        <taxon>Zingiberales</taxon>
        <taxon>Musaceae</taxon>
        <taxon>Musa</taxon>
    </lineage>
</organism>
<dbReference type="InterPro" id="IPR013591">
    <property type="entry name" value="Brevis_radix_dom"/>
</dbReference>
<dbReference type="InterPro" id="IPR044532">
    <property type="entry name" value="BRX-like"/>
</dbReference>
<dbReference type="PANTHER" id="PTHR46058:SF40">
    <property type="entry name" value="BRX DOMAIN-CONTAINING PROTEIN"/>
    <property type="match status" value="1"/>
</dbReference>
<evidence type="ECO:0000256" key="1">
    <source>
        <dbReference type="ARBA" id="ARBA00004123"/>
    </source>
</evidence>
<evidence type="ECO:0000313" key="6">
    <source>
        <dbReference type="EMBL" id="THU68079.1"/>
    </source>
</evidence>
<name>A0A4S8K0B1_MUSBA</name>
<dbReference type="PROSITE" id="PS51514">
    <property type="entry name" value="BRX"/>
    <property type="match status" value="1"/>
</dbReference>
<evidence type="ECO:0000256" key="2">
    <source>
        <dbReference type="ARBA" id="ARBA00009057"/>
    </source>
</evidence>
<evidence type="ECO:0000259" key="5">
    <source>
        <dbReference type="PROSITE" id="PS51514"/>
    </source>
</evidence>
<dbReference type="Pfam" id="PF16627">
    <property type="entry name" value="BRX_assoc"/>
    <property type="match status" value="1"/>
</dbReference>
<dbReference type="EMBL" id="PYDT01000002">
    <property type="protein sequence ID" value="THU68079.1"/>
    <property type="molecule type" value="Genomic_DNA"/>
</dbReference>
<accession>A0A4S8K0B1</accession>
<feature type="region of interest" description="Disordered" evidence="4">
    <location>
        <begin position="198"/>
        <end position="218"/>
    </location>
</feature>
<evidence type="ECO:0000256" key="3">
    <source>
        <dbReference type="ARBA" id="ARBA00023242"/>
    </source>
</evidence>
<proteinExistence type="inferred from homology"/>
<feature type="region of interest" description="Disordered" evidence="4">
    <location>
        <begin position="1"/>
        <end position="110"/>
    </location>
</feature>
<feature type="domain" description="BRX" evidence="5">
    <location>
        <begin position="115"/>
        <end position="170"/>
    </location>
</feature>
<feature type="compositionally biased region" description="Low complexity" evidence="4">
    <location>
        <begin position="37"/>
        <end position="58"/>
    </location>
</feature>
<dbReference type="Pfam" id="PF08381">
    <property type="entry name" value="BRX"/>
    <property type="match status" value="1"/>
</dbReference>
<dbReference type="AlphaFoldDB" id="A0A4S8K0B1"/>
<keyword evidence="3" id="KW-0539">Nucleus</keyword>
<dbReference type="STRING" id="52838.A0A4S8K0B1"/>
<evidence type="ECO:0000256" key="4">
    <source>
        <dbReference type="SAM" id="MobiDB-lite"/>
    </source>
</evidence>
<feature type="compositionally biased region" description="Polar residues" evidence="4">
    <location>
        <begin position="75"/>
        <end position="103"/>
    </location>
</feature>
<comment type="similarity">
    <text evidence="2">Belongs to the BRX family.</text>
</comment>
<dbReference type="Proteomes" id="UP000317650">
    <property type="component" value="Chromosome 8"/>
</dbReference>
<keyword evidence="7" id="KW-1185">Reference proteome</keyword>
<sequence length="237" mass="25520">MAAAAAAADRGRAGHVERDIEQLKDMAERLPMGAAENSKLSSSASFNTSLDSSSFSDATVEKLSSMLTSHEKDANGSSEVLGSNGQSTIGSRNNLGTPVSRNGSKVIDADPNHETEWVEEDEPGVYITLTSLPEGARDLKRVRFSRKRFSEKQAEQWWAENRARVYEQYSLRTVNSLGCADDTVAKEISNTADRRTNVDSNKSMLKPSIPGPSPPPAAAAAAAATAEQYVVLWCGVR</sequence>
<comment type="caution">
    <text evidence="6">The sequence shown here is derived from an EMBL/GenBank/DDBJ whole genome shotgun (WGS) entry which is preliminary data.</text>
</comment>
<evidence type="ECO:0000313" key="7">
    <source>
        <dbReference type="Proteomes" id="UP000317650"/>
    </source>
</evidence>
<comment type="subcellular location">
    <subcellularLocation>
        <location evidence="1">Nucleus</location>
    </subcellularLocation>
</comment>
<dbReference type="PANTHER" id="PTHR46058">
    <property type="entry name" value="PROTEIN BREVIS RADIX-LIKE 1"/>
    <property type="match status" value="1"/>
</dbReference>
<reference evidence="6 7" key="1">
    <citation type="journal article" date="2019" name="Nat. Plants">
        <title>Genome sequencing of Musa balbisiana reveals subgenome evolution and function divergence in polyploid bananas.</title>
        <authorList>
            <person name="Yao X."/>
        </authorList>
    </citation>
    <scope>NUCLEOTIDE SEQUENCE [LARGE SCALE GENOMIC DNA]</scope>
    <source>
        <strain evidence="7">cv. DH-PKW</strain>
        <tissue evidence="6">Leaves</tissue>
    </source>
</reference>
<gene>
    <name evidence="6" type="ORF">C4D60_Mb08t00110</name>
</gene>
<protein>
    <recommendedName>
        <fullName evidence="5">BRX domain-containing protein</fullName>
    </recommendedName>
</protein>